<evidence type="ECO:0000313" key="3">
    <source>
        <dbReference type="Proteomes" id="UP000050523"/>
    </source>
</evidence>
<sequence>MSNRIDTPSGGSAEHSPSIPTPAKDQSGKPVDVVRKDIAREHSDTEGVDKVITPTSTKEKEQDAETLRAKNRELERKLNGQD</sequence>
<feature type="compositionally biased region" description="Basic and acidic residues" evidence="1">
    <location>
        <begin position="57"/>
        <end position="82"/>
    </location>
</feature>
<feature type="region of interest" description="Disordered" evidence="1">
    <location>
        <begin position="1"/>
        <end position="82"/>
    </location>
</feature>
<protein>
    <submittedName>
        <fullName evidence="2">Uncharacterized protein</fullName>
    </submittedName>
</protein>
<evidence type="ECO:0000313" key="2">
    <source>
        <dbReference type="EMBL" id="KPZ06529.1"/>
    </source>
</evidence>
<feature type="compositionally biased region" description="Basic and acidic residues" evidence="1">
    <location>
        <begin position="32"/>
        <end position="49"/>
    </location>
</feature>
<gene>
    <name evidence="2" type="ORF">ALO43_02722</name>
</gene>
<name>A0AA40P818_9PSED</name>
<accession>A0AA40P818</accession>
<dbReference type="GeneID" id="73735893"/>
<proteinExistence type="predicted"/>
<feature type="compositionally biased region" description="Polar residues" evidence="1">
    <location>
        <begin position="1"/>
        <end position="10"/>
    </location>
</feature>
<dbReference type="AlphaFoldDB" id="A0AA40P818"/>
<evidence type="ECO:0000256" key="1">
    <source>
        <dbReference type="SAM" id="MobiDB-lite"/>
    </source>
</evidence>
<comment type="caution">
    <text evidence="2">The sequence shown here is derived from an EMBL/GenBank/DDBJ whole genome shotgun (WGS) entry which is preliminary data.</text>
</comment>
<dbReference type="RefSeq" id="WP_054997152.1">
    <property type="nucleotide sequence ID" value="NZ_CP066267.1"/>
</dbReference>
<reference evidence="2 3" key="1">
    <citation type="submission" date="2015-09" db="EMBL/GenBank/DDBJ databases">
        <title>Genome announcement of multiple Pseudomonas syringae strains.</title>
        <authorList>
            <person name="Thakur S."/>
            <person name="Wang P.W."/>
            <person name="Gong Y."/>
            <person name="Weir B.S."/>
            <person name="Guttman D.S."/>
        </authorList>
    </citation>
    <scope>NUCLEOTIDE SEQUENCE [LARGE SCALE GENOMIC DNA]</scope>
    <source>
        <strain evidence="2 3">ICMP9151</strain>
    </source>
</reference>
<organism evidence="2 3">
    <name type="scientific">Pseudomonas tremae</name>
    <dbReference type="NCBI Taxonomy" id="200454"/>
    <lineage>
        <taxon>Bacteria</taxon>
        <taxon>Pseudomonadati</taxon>
        <taxon>Pseudomonadota</taxon>
        <taxon>Gammaproteobacteria</taxon>
        <taxon>Pseudomonadales</taxon>
        <taxon>Pseudomonadaceae</taxon>
        <taxon>Pseudomonas</taxon>
    </lineage>
</organism>
<dbReference type="Proteomes" id="UP000050523">
    <property type="component" value="Unassembled WGS sequence"/>
</dbReference>
<dbReference type="EMBL" id="LJRO01000058">
    <property type="protein sequence ID" value="KPZ06529.1"/>
    <property type="molecule type" value="Genomic_DNA"/>
</dbReference>